<keyword evidence="1" id="KW-0472">Membrane</keyword>
<evidence type="ECO:0000313" key="3">
    <source>
        <dbReference type="Proteomes" id="UP001216828"/>
    </source>
</evidence>
<dbReference type="EMBL" id="CP082270">
    <property type="protein sequence ID" value="WDM61810.1"/>
    <property type="molecule type" value="Genomic_DNA"/>
</dbReference>
<dbReference type="InterPro" id="IPR008875">
    <property type="entry name" value="TraX"/>
</dbReference>
<keyword evidence="3" id="KW-1185">Reference proteome</keyword>
<dbReference type="NCBIfam" id="NF010454">
    <property type="entry name" value="PRK13882.1-1"/>
    <property type="match status" value="1"/>
</dbReference>
<name>A0ABY7XU70_9GAMM</name>
<organism evidence="2 3">
    <name type="scientific">Stenotrophomonas forensis</name>
    <dbReference type="NCBI Taxonomy" id="2871169"/>
    <lineage>
        <taxon>Bacteria</taxon>
        <taxon>Pseudomonadati</taxon>
        <taxon>Pseudomonadota</taxon>
        <taxon>Gammaproteobacteria</taxon>
        <taxon>Lysobacterales</taxon>
        <taxon>Lysobacteraceae</taxon>
        <taxon>Stenotrophomonas</taxon>
        <taxon>Stenotrophomonas maltophilia group</taxon>
    </lineage>
</organism>
<gene>
    <name evidence="2" type="ORF">K5L94_11640</name>
</gene>
<reference evidence="2 3" key="1">
    <citation type="submission" date="2021-08" db="EMBL/GenBank/DDBJ databases">
        <title>Stenotrophomonas forensis sp. nov., isolated from contaminated viral transport media.</title>
        <authorList>
            <person name="Nguyen S.V."/>
            <person name="Edwards D."/>
            <person name="Scott S."/>
            <person name="Doss J."/>
            <person name="Merid S."/>
            <person name="Zelaya E."/>
            <person name="Maza C."/>
            <person name="Mann M."/>
            <person name="Hamilton B."/>
            <person name="Blackwell R."/>
            <person name="Tran A."/>
            <person name="Hauser J."/>
        </authorList>
    </citation>
    <scope>NUCLEOTIDE SEQUENCE [LARGE SCALE GENOMIC DNA]</scope>
    <source>
        <strain evidence="2 3">DFS-20110405</strain>
    </source>
</reference>
<dbReference type="Proteomes" id="UP001216828">
    <property type="component" value="Chromosome"/>
</dbReference>
<dbReference type="Pfam" id="PF05857">
    <property type="entry name" value="TraX"/>
    <property type="match status" value="1"/>
</dbReference>
<evidence type="ECO:0000256" key="1">
    <source>
        <dbReference type="SAM" id="Phobius"/>
    </source>
</evidence>
<accession>A0ABY7XU70</accession>
<feature type="transmembrane region" description="Helical" evidence="1">
    <location>
        <begin position="165"/>
        <end position="193"/>
    </location>
</feature>
<feature type="transmembrane region" description="Helical" evidence="1">
    <location>
        <begin position="12"/>
        <end position="34"/>
    </location>
</feature>
<protein>
    <submittedName>
        <fullName evidence="2">Conjugal transfer protein</fullName>
    </submittedName>
</protein>
<keyword evidence="1" id="KW-1133">Transmembrane helix</keyword>
<keyword evidence="1" id="KW-0812">Transmembrane</keyword>
<dbReference type="RefSeq" id="WP_274510459.1">
    <property type="nucleotide sequence ID" value="NZ_CP082270.1"/>
</dbReference>
<feature type="transmembrane region" description="Helical" evidence="1">
    <location>
        <begin position="79"/>
        <end position="105"/>
    </location>
</feature>
<sequence length="227" mass="25282">MTSSAREVLKWLAVILMTGDHVAKVIYGGYVPVLSEAGRVAFPLFALVMAYNLAQPGADVGKSVRRLSMWGVIAQPVHALVFGYWLPLNILLTFAAAASCIWAYASRKWALAAALFFVAPLVVDYQWAGVWLVVEGWFWFSNCGSGRPVRSMLGTWDPMARAFPYWLWCCMGLLCWYNGNAWALLAIPVMLVLSSVAWPVPRGRWVFYGYYVGHLACLGLIVLILRP</sequence>
<proteinExistence type="predicted"/>
<evidence type="ECO:0000313" key="2">
    <source>
        <dbReference type="EMBL" id="WDM61810.1"/>
    </source>
</evidence>
<feature type="transmembrane region" description="Helical" evidence="1">
    <location>
        <begin position="205"/>
        <end position="225"/>
    </location>
</feature>